<dbReference type="RefSeq" id="WP_013158300.1">
    <property type="nucleotide sequence ID" value="NC_014212.1"/>
</dbReference>
<evidence type="ECO:0000313" key="4">
    <source>
        <dbReference type="Proteomes" id="UP000001916"/>
    </source>
</evidence>
<dbReference type="GO" id="GO:0005829">
    <property type="term" value="C:cytosol"/>
    <property type="evidence" value="ECO:0007669"/>
    <property type="project" value="TreeGrafter"/>
</dbReference>
<dbReference type="EC" id="3.2.2.n1" evidence="2"/>
<protein>
    <recommendedName>
        <fullName evidence="2">Cytokinin riboside 5'-monophosphate phosphoribohydrolase</fullName>
        <ecNumber evidence="2">3.2.2.n1</ecNumber>
    </recommendedName>
</protein>
<dbReference type="eggNOG" id="COG1611">
    <property type="taxonomic scope" value="Bacteria"/>
</dbReference>
<dbReference type="NCBIfam" id="TIGR00730">
    <property type="entry name" value="Rossman fold protein, TIGR00730 family"/>
    <property type="match status" value="1"/>
</dbReference>
<keyword evidence="2" id="KW-0378">Hydrolase</keyword>
<dbReference type="OrthoDB" id="9801098at2"/>
<dbReference type="PANTHER" id="PTHR31223">
    <property type="entry name" value="LOG FAMILY PROTEIN YJL055W"/>
    <property type="match status" value="1"/>
</dbReference>
<dbReference type="KEGG" id="msv:Mesil_1866"/>
<organism evidence="3 4">
    <name type="scientific">Allomeiothermus silvanus (strain ATCC 700542 / DSM 9946 / NBRC 106475 / NCIMB 13440 / VI-R2)</name>
    <name type="common">Thermus silvanus</name>
    <dbReference type="NCBI Taxonomy" id="526227"/>
    <lineage>
        <taxon>Bacteria</taxon>
        <taxon>Thermotogati</taxon>
        <taxon>Deinococcota</taxon>
        <taxon>Deinococci</taxon>
        <taxon>Thermales</taxon>
        <taxon>Thermaceae</taxon>
        <taxon>Allomeiothermus</taxon>
    </lineage>
</organism>
<dbReference type="EMBL" id="CP002042">
    <property type="protein sequence ID" value="ADH63743.1"/>
    <property type="molecule type" value="Genomic_DNA"/>
</dbReference>
<proteinExistence type="inferred from homology"/>
<dbReference type="GO" id="GO:0009691">
    <property type="term" value="P:cytokinin biosynthetic process"/>
    <property type="evidence" value="ECO:0007669"/>
    <property type="project" value="UniProtKB-UniRule"/>
</dbReference>
<comment type="similarity">
    <text evidence="1 2">Belongs to the LOG family.</text>
</comment>
<dbReference type="PANTHER" id="PTHR31223:SF70">
    <property type="entry name" value="LOG FAMILY PROTEIN YJL055W"/>
    <property type="match status" value="1"/>
</dbReference>
<dbReference type="SUPFAM" id="SSF102405">
    <property type="entry name" value="MCP/YpsA-like"/>
    <property type="match status" value="1"/>
</dbReference>
<dbReference type="Pfam" id="PF03641">
    <property type="entry name" value="Lysine_decarbox"/>
    <property type="match status" value="1"/>
</dbReference>
<sequence>MQRVCVFCGSNSGQQPAYREAARRMGQTLAQNGLGLVYGGGKVGLMGALADAALEQGAEVIGIIPQALFEKEVAHPGLSELRVVASMHERKALMADLADGFVALPGGFGTLEEFCEILTWSQLGIHQKPMGLLNTAGFYTPLLGMFDHATQEGFVRPEHRQMILVDENPAGLLEQMLGYVPAARPKWISERES</sequence>
<dbReference type="Gene3D" id="3.40.50.450">
    <property type="match status" value="1"/>
</dbReference>
<evidence type="ECO:0000256" key="1">
    <source>
        <dbReference type="ARBA" id="ARBA00006763"/>
    </source>
</evidence>
<dbReference type="GO" id="GO:0016799">
    <property type="term" value="F:hydrolase activity, hydrolyzing N-glycosyl compounds"/>
    <property type="evidence" value="ECO:0007669"/>
    <property type="project" value="TreeGrafter"/>
</dbReference>
<name>D7BGC7_ALLS1</name>
<keyword evidence="4" id="KW-1185">Reference proteome</keyword>
<evidence type="ECO:0000313" key="3">
    <source>
        <dbReference type="EMBL" id="ADH63743.1"/>
    </source>
</evidence>
<dbReference type="AlphaFoldDB" id="D7BGC7"/>
<dbReference type="HOGENOM" id="CLU_058336_4_2_0"/>
<keyword evidence="2" id="KW-0203">Cytokinin biosynthesis</keyword>
<reference evidence="3 4" key="1">
    <citation type="journal article" date="2010" name="Stand. Genomic Sci.">
        <title>Complete genome sequence of Meiothermus silvanus type strain (VI-R2).</title>
        <authorList>
            <person name="Sikorski J."/>
            <person name="Tindall B.J."/>
            <person name="Lowry S."/>
            <person name="Lucas S."/>
            <person name="Nolan M."/>
            <person name="Copeland A."/>
            <person name="Glavina Del Rio T."/>
            <person name="Tice H."/>
            <person name="Cheng J.F."/>
            <person name="Han C."/>
            <person name="Pitluck S."/>
            <person name="Liolios K."/>
            <person name="Ivanova N."/>
            <person name="Mavromatis K."/>
            <person name="Mikhailova N."/>
            <person name="Pati A."/>
            <person name="Goodwin L."/>
            <person name="Chen A."/>
            <person name="Palaniappan K."/>
            <person name="Land M."/>
            <person name="Hauser L."/>
            <person name="Chang Y.J."/>
            <person name="Jeffries C.D."/>
            <person name="Rohde M."/>
            <person name="Goker M."/>
            <person name="Woyke T."/>
            <person name="Bristow J."/>
            <person name="Eisen J.A."/>
            <person name="Markowitz V."/>
            <person name="Hugenholtz P."/>
            <person name="Kyrpides N.C."/>
            <person name="Klenk H.P."/>
            <person name="Lapidus A."/>
        </authorList>
    </citation>
    <scope>NUCLEOTIDE SEQUENCE [LARGE SCALE GENOMIC DNA]</scope>
    <source>
        <strain evidence="4">ATCC 700542 / DSM 9946 / VI-R2</strain>
    </source>
</reference>
<dbReference type="STRING" id="526227.Mesil_1866"/>
<dbReference type="InterPro" id="IPR005269">
    <property type="entry name" value="LOG"/>
</dbReference>
<accession>D7BGC7</accession>
<dbReference type="InterPro" id="IPR031100">
    <property type="entry name" value="LOG_fam"/>
</dbReference>
<gene>
    <name evidence="3" type="ordered locus">Mesil_1866</name>
</gene>
<dbReference type="Proteomes" id="UP000001916">
    <property type="component" value="Chromosome"/>
</dbReference>
<evidence type="ECO:0000256" key="2">
    <source>
        <dbReference type="RuleBase" id="RU363015"/>
    </source>
</evidence>